<dbReference type="InterPro" id="IPR006153">
    <property type="entry name" value="Cation/H_exchanger_TM"/>
</dbReference>
<dbReference type="eggNOG" id="KOG3826">
    <property type="taxonomic scope" value="Eukaryota"/>
</dbReference>
<comment type="subcellular location">
    <subcellularLocation>
        <location evidence="1">Membrane</location>
        <topology evidence="1">Multi-pass membrane protein</topology>
    </subcellularLocation>
</comment>
<keyword evidence="2 5" id="KW-0812">Transmembrane</keyword>
<evidence type="ECO:0000313" key="7">
    <source>
        <dbReference type="EnsemblProtists" id="EOD26478"/>
    </source>
</evidence>
<dbReference type="AlphaFoldDB" id="A0A0D3JSJ3"/>
<dbReference type="GO" id="GO:1902600">
    <property type="term" value="P:proton transmembrane transport"/>
    <property type="evidence" value="ECO:0007669"/>
    <property type="project" value="InterPro"/>
</dbReference>
<feature type="transmembrane region" description="Helical" evidence="5">
    <location>
        <begin position="151"/>
        <end position="172"/>
    </location>
</feature>
<dbReference type="Pfam" id="PF00999">
    <property type="entry name" value="Na_H_Exchanger"/>
    <property type="match status" value="1"/>
</dbReference>
<organism evidence="7 8">
    <name type="scientific">Emiliania huxleyi (strain CCMP1516)</name>
    <dbReference type="NCBI Taxonomy" id="280463"/>
    <lineage>
        <taxon>Eukaryota</taxon>
        <taxon>Haptista</taxon>
        <taxon>Haptophyta</taxon>
        <taxon>Prymnesiophyceae</taxon>
        <taxon>Isochrysidales</taxon>
        <taxon>Noelaerhabdaceae</taxon>
        <taxon>Emiliania</taxon>
    </lineage>
</organism>
<reference evidence="7" key="2">
    <citation type="submission" date="2024-10" db="UniProtKB">
        <authorList>
            <consortium name="EnsemblProtists"/>
        </authorList>
    </citation>
    <scope>IDENTIFICATION</scope>
</reference>
<dbReference type="PANTHER" id="PTHR31102:SF1">
    <property type="entry name" value="CATION_H+ EXCHANGER DOMAIN-CONTAINING PROTEIN"/>
    <property type="match status" value="1"/>
</dbReference>
<dbReference type="GeneID" id="17272024"/>
<sequence>MVLLVWWTVLYCLPLIGVTIAPGGTGFALGLLYGVSVLGSFLIKKVAAGVPALLGMLLAGLMLRNGHVAVFDEPYLTGQDPLLGHTFEWWSLTLRSWALSIIMLRAGLGLDLDKLKTMGAVTARLACGPCLAEAATVALLAGPLLGLPPAWGGLLGFVIAAVSPAVVVPGMLDMQTRRLGTKKGVPSMVIAAASFDDVLAIAGFGICLALALPDDAVQHGDGAQSVAITLLKARDASPAASLALSPLRTPLSRHTPQGIAIFGPKLLSHDTIEDTQRPSELDLVAAATTPIKSPPPSPPADEV</sequence>
<dbReference type="RefSeq" id="XP_005778907.1">
    <property type="nucleotide sequence ID" value="XM_005778850.1"/>
</dbReference>
<dbReference type="GO" id="GO:0016020">
    <property type="term" value="C:membrane"/>
    <property type="evidence" value="ECO:0007669"/>
    <property type="project" value="UniProtKB-SubCell"/>
</dbReference>
<evidence type="ECO:0000256" key="2">
    <source>
        <dbReference type="ARBA" id="ARBA00022692"/>
    </source>
</evidence>
<feature type="domain" description="Cation/H+ exchanger transmembrane" evidence="6">
    <location>
        <begin position="40"/>
        <end position="228"/>
    </location>
</feature>
<evidence type="ECO:0000256" key="1">
    <source>
        <dbReference type="ARBA" id="ARBA00004141"/>
    </source>
</evidence>
<dbReference type="InterPro" id="IPR051843">
    <property type="entry name" value="CPA1_transporter"/>
</dbReference>
<evidence type="ECO:0000256" key="3">
    <source>
        <dbReference type="ARBA" id="ARBA00022989"/>
    </source>
</evidence>
<dbReference type="Proteomes" id="UP000013827">
    <property type="component" value="Unassembled WGS sequence"/>
</dbReference>
<feature type="transmembrane region" description="Helical" evidence="5">
    <location>
        <begin position="89"/>
        <end position="110"/>
    </location>
</feature>
<accession>A0A0D3JSJ3</accession>
<protein>
    <recommendedName>
        <fullName evidence="6">Cation/H+ exchanger transmembrane domain-containing protein</fullName>
    </recommendedName>
</protein>
<evidence type="ECO:0000313" key="8">
    <source>
        <dbReference type="Proteomes" id="UP000013827"/>
    </source>
</evidence>
<evidence type="ECO:0000259" key="6">
    <source>
        <dbReference type="Pfam" id="PF00999"/>
    </source>
</evidence>
<evidence type="ECO:0000256" key="4">
    <source>
        <dbReference type="ARBA" id="ARBA00023136"/>
    </source>
</evidence>
<reference evidence="8" key="1">
    <citation type="journal article" date="2013" name="Nature">
        <title>Pan genome of the phytoplankton Emiliania underpins its global distribution.</title>
        <authorList>
            <person name="Read B.A."/>
            <person name="Kegel J."/>
            <person name="Klute M.J."/>
            <person name="Kuo A."/>
            <person name="Lefebvre S.C."/>
            <person name="Maumus F."/>
            <person name="Mayer C."/>
            <person name="Miller J."/>
            <person name="Monier A."/>
            <person name="Salamov A."/>
            <person name="Young J."/>
            <person name="Aguilar M."/>
            <person name="Claverie J.M."/>
            <person name="Frickenhaus S."/>
            <person name="Gonzalez K."/>
            <person name="Herman E.K."/>
            <person name="Lin Y.C."/>
            <person name="Napier J."/>
            <person name="Ogata H."/>
            <person name="Sarno A.F."/>
            <person name="Shmutz J."/>
            <person name="Schroeder D."/>
            <person name="de Vargas C."/>
            <person name="Verret F."/>
            <person name="von Dassow P."/>
            <person name="Valentin K."/>
            <person name="Van de Peer Y."/>
            <person name="Wheeler G."/>
            <person name="Dacks J.B."/>
            <person name="Delwiche C.F."/>
            <person name="Dyhrman S.T."/>
            <person name="Glockner G."/>
            <person name="John U."/>
            <person name="Richards T."/>
            <person name="Worden A.Z."/>
            <person name="Zhang X."/>
            <person name="Grigoriev I.V."/>
            <person name="Allen A.E."/>
            <person name="Bidle K."/>
            <person name="Borodovsky M."/>
            <person name="Bowler C."/>
            <person name="Brownlee C."/>
            <person name="Cock J.M."/>
            <person name="Elias M."/>
            <person name="Gladyshev V.N."/>
            <person name="Groth M."/>
            <person name="Guda C."/>
            <person name="Hadaegh A."/>
            <person name="Iglesias-Rodriguez M.D."/>
            <person name="Jenkins J."/>
            <person name="Jones B.M."/>
            <person name="Lawson T."/>
            <person name="Leese F."/>
            <person name="Lindquist E."/>
            <person name="Lobanov A."/>
            <person name="Lomsadze A."/>
            <person name="Malik S.B."/>
            <person name="Marsh M.E."/>
            <person name="Mackinder L."/>
            <person name="Mock T."/>
            <person name="Mueller-Roeber B."/>
            <person name="Pagarete A."/>
            <person name="Parker M."/>
            <person name="Probert I."/>
            <person name="Quesneville H."/>
            <person name="Raines C."/>
            <person name="Rensing S.A."/>
            <person name="Riano-Pachon D.M."/>
            <person name="Richier S."/>
            <person name="Rokitta S."/>
            <person name="Shiraiwa Y."/>
            <person name="Soanes D.M."/>
            <person name="van der Giezen M."/>
            <person name="Wahlund T.M."/>
            <person name="Williams B."/>
            <person name="Wilson W."/>
            <person name="Wolfe G."/>
            <person name="Wurch L.L."/>
        </authorList>
    </citation>
    <scope>NUCLEOTIDE SEQUENCE</scope>
</reference>
<proteinExistence type="predicted"/>
<keyword evidence="3 5" id="KW-1133">Transmembrane helix</keyword>
<dbReference type="EnsemblProtists" id="EOD26478">
    <property type="protein sequence ID" value="EOD26478"/>
    <property type="gene ID" value="EMIHUDRAFT_100529"/>
</dbReference>
<keyword evidence="8" id="KW-1185">Reference proteome</keyword>
<dbReference type="PANTHER" id="PTHR31102">
    <property type="match status" value="1"/>
</dbReference>
<keyword evidence="4 5" id="KW-0472">Membrane</keyword>
<feature type="transmembrane region" description="Helical" evidence="5">
    <location>
        <begin position="122"/>
        <end position="145"/>
    </location>
</feature>
<feature type="transmembrane region" description="Helical" evidence="5">
    <location>
        <begin position="50"/>
        <end position="69"/>
    </location>
</feature>
<dbReference type="PaxDb" id="2903-EOD26478"/>
<evidence type="ECO:0000256" key="5">
    <source>
        <dbReference type="SAM" id="Phobius"/>
    </source>
</evidence>
<dbReference type="GO" id="GO:0015297">
    <property type="term" value="F:antiporter activity"/>
    <property type="evidence" value="ECO:0007669"/>
    <property type="project" value="InterPro"/>
</dbReference>
<name>A0A0D3JSJ3_EMIH1</name>
<dbReference type="KEGG" id="ehx:EMIHUDRAFT_100529"/>
<dbReference type="HOGENOM" id="CLU_919611_0_0_1"/>